<protein>
    <recommendedName>
        <fullName evidence="3">F-box domain-containing protein</fullName>
    </recommendedName>
</protein>
<evidence type="ECO:0000313" key="1">
    <source>
        <dbReference type="EMBL" id="KAF6202125.1"/>
    </source>
</evidence>
<dbReference type="SUPFAM" id="SSF52047">
    <property type="entry name" value="RNI-like"/>
    <property type="match status" value="1"/>
</dbReference>
<dbReference type="InterPro" id="IPR032675">
    <property type="entry name" value="LRR_dom_sf"/>
</dbReference>
<dbReference type="Gene3D" id="3.80.10.10">
    <property type="entry name" value="Ribonuclease Inhibitor"/>
    <property type="match status" value="1"/>
</dbReference>
<dbReference type="Proteomes" id="UP000466442">
    <property type="component" value="Linkage Group LG12"/>
</dbReference>
<gene>
    <name evidence="1" type="ORF">GE061_004523</name>
</gene>
<evidence type="ECO:0000313" key="2">
    <source>
        <dbReference type="Proteomes" id="UP000466442"/>
    </source>
</evidence>
<keyword evidence="2" id="KW-1185">Reference proteome</keyword>
<dbReference type="AlphaFoldDB" id="A0A8S9X3E8"/>
<name>A0A8S9X3E8_APOLU</name>
<dbReference type="OrthoDB" id="6367911at2759"/>
<comment type="caution">
    <text evidence="1">The sequence shown here is derived from an EMBL/GenBank/DDBJ whole genome shotgun (WGS) entry which is preliminary data.</text>
</comment>
<evidence type="ECO:0008006" key="3">
    <source>
        <dbReference type="Google" id="ProtNLM"/>
    </source>
</evidence>
<proteinExistence type="predicted"/>
<accession>A0A8S9X3E8</accession>
<sequence>MYRMGQLEKLCFETVNKYIIEVVKDLRESFGLHTPLTDPGIQAISPSPSTFYEDRIRRMSNLVALNLKMVATDDLLRIVGLHCPNLQLIDIISKMGTMQTISTINALKLEFFVSDAGLRYLHPLKNLKRIIMRKIVGSNCGGKLVTYEGIRDLVMTLPKLEYIRYNNMGFVVAGTDSSCMVNGLFPNGLDHFNLRQLHDDHASVEHIEKMEKLCPKLTTLCLYVPPTSPGHDFRVVAENCLDRLSTSPLELGAISLRAFPCGDAFHRFCSVKGQFLKNLKMHTIVEISMKSLLLIGKHCPNLVALDFITSTTLAESPRQVFEPYQGKLFQKLEHLTVIGQNSDLSAILRICAYNALYLETLQIMNYGFIKSARSSLLRLMEHNTLEFLRSVVSYGFELQPTPPDQIPGGDPLAGKSRHYGRRTVCRNS</sequence>
<reference evidence="1" key="1">
    <citation type="journal article" date="2021" name="Mol. Ecol. Resour.">
        <title>Apolygus lucorum genome provides insights into omnivorousness and mesophyll feeding.</title>
        <authorList>
            <person name="Liu Y."/>
            <person name="Liu H."/>
            <person name="Wang H."/>
            <person name="Huang T."/>
            <person name="Liu B."/>
            <person name="Yang B."/>
            <person name="Yin L."/>
            <person name="Li B."/>
            <person name="Zhang Y."/>
            <person name="Zhang S."/>
            <person name="Jiang F."/>
            <person name="Zhang X."/>
            <person name="Ren Y."/>
            <person name="Wang B."/>
            <person name="Wang S."/>
            <person name="Lu Y."/>
            <person name="Wu K."/>
            <person name="Fan W."/>
            <person name="Wang G."/>
        </authorList>
    </citation>
    <scope>NUCLEOTIDE SEQUENCE</scope>
    <source>
        <strain evidence="1">12Hb</strain>
    </source>
</reference>
<dbReference type="EMBL" id="WIXP02000012">
    <property type="protein sequence ID" value="KAF6202125.1"/>
    <property type="molecule type" value="Genomic_DNA"/>
</dbReference>
<organism evidence="1 2">
    <name type="scientific">Apolygus lucorum</name>
    <name type="common">Small green plant bug</name>
    <name type="synonym">Lygocoris lucorum</name>
    <dbReference type="NCBI Taxonomy" id="248454"/>
    <lineage>
        <taxon>Eukaryota</taxon>
        <taxon>Metazoa</taxon>
        <taxon>Ecdysozoa</taxon>
        <taxon>Arthropoda</taxon>
        <taxon>Hexapoda</taxon>
        <taxon>Insecta</taxon>
        <taxon>Pterygota</taxon>
        <taxon>Neoptera</taxon>
        <taxon>Paraneoptera</taxon>
        <taxon>Hemiptera</taxon>
        <taxon>Heteroptera</taxon>
        <taxon>Panheteroptera</taxon>
        <taxon>Cimicomorpha</taxon>
        <taxon>Miridae</taxon>
        <taxon>Mirini</taxon>
        <taxon>Apolygus</taxon>
    </lineage>
</organism>